<evidence type="ECO:0000313" key="1">
    <source>
        <dbReference type="EMBL" id="SNV37430.1"/>
    </source>
</evidence>
<proteinExistence type="predicted"/>
<reference evidence="1 2" key="1">
    <citation type="submission" date="2017-06" db="EMBL/GenBank/DDBJ databases">
        <authorList>
            <consortium name="Pathogen Informatics"/>
        </authorList>
    </citation>
    <scope>NUCLEOTIDE SEQUENCE [LARGE SCALE GENOMIC DNA]</scope>
    <source>
        <strain evidence="1 2">NCTC11865</strain>
    </source>
</reference>
<accession>A0A239WTH8</accession>
<organism evidence="1 2">
    <name type="scientific">Cutibacterium granulosum</name>
    <dbReference type="NCBI Taxonomy" id="33011"/>
    <lineage>
        <taxon>Bacteria</taxon>
        <taxon>Bacillati</taxon>
        <taxon>Actinomycetota</taxon>
        <taxon>Actinomycetes</taxon>
        <taxon>Propionibacteriales</taxon>
        <taxon>Propionibacteriaceae</taxon>
        <taxon>Cutibacterium</taxon>
    </lineage>
</organism>
<dbReference type="PANTHER" id="PTHR19288:SF95">
    <property type="entry name" value="D-GLYCEROL 3-PHOSPHATE PHOSPHATASE"/>
    <property type="match status" value="1"/>
</dbReference>
<dbReference type="NCBIfam" id="TIGR01460">
    <property type="entry name" value="HAD-SF-IIA"/>
    <property type="match status" value="1"/>
</dbReference>
<dbReference type="eggNOG" id="COG0647">
    <property type="taxonomic scope" value="Bacteria"/>
</dbReference>
<name>A0A239WTH8_9ACTN</name>
<dbReference type="Pfam" id="PF13344">
    <property type="entry name" value="Hydrolase_6"/>
    <property type="match status" value="1"/>
</dbReference>
<dbReference type="EMBL" id="LT906441">
    <property type="protein sequence ID" value="SNV37430.1"/>
    <property type="molecule type" value="Genomic_DNA"/>
</dbReference>
<dbReference type="GO" id="GO:0005737">
    <property type="term" value="C:cytoplasm"/>
    <property type="evidence" value="ECO:0007669"/>
    <property type="project" value="TreeGrafter"/>
</dbReference>
<sequence>MARPMTEALIDSHDAALFDLDGVVYLGSEVVPAVPATMSRLRARGVGVGFVTNNAARATTVVADQLTDMGIPAAPSDVVSSAEAVTALVATELGQGTRVLIAATSNVDDLARQRGLVPVHSADEHPQAVIQGYDPDIEWSRLEEAAFAVQAGAHWYASNPDMTRPTDRGLVPGLGAQLAVVGACVDREPTMAGKPARPLLEATCTRLGCHRPIFVGDRLDTDILGARNAGITSLFVLTGAHGVHDLMDADPDRRPDHIGADLGALLEPPQRVVVDGDAARCDGQLVRQIDGDLEVDLTNHDMAAQLCGVRALLELVWTDRVPVNHDALSVFDLLH</sequence>
<evidence type="ECO:0000313" key="2">
    <source>
        <dbReference type="Proteomes" id="UP000215332"/>
    </source>
</evidence>
<dbReference type="GO" id="GO:0016791">
    <property type="term" value="F:phosphatase activity"/>
    <property type="evidence" value="ECO:0007669"/>
    <property type="project" value="TreeGrafter"/>
</dbReference>
<dbReference type="Pfam" id="PF13242">
    <property type="entry name" value="Hydrolase_like"/>
    <property type="match status" value="1"/>
</dbReference>
<dbReference type="AlphaFoldDB" id="A0A239WTH8"/>
<dbReference type="SUPFAM" id="SSF56784">
    <property type="entry name" value="HAD-like"/>
    <property type="match status" value="1"/>
</dbReference>
<dbReference type="Gene3D" id="3.40.50.1000">
    <property type="entry name" value="HAD superfamily/HAD-like"/>
    <property type="match status" value="2"/>
</dbReference>
<dbReference type="Proteomes" id="UP000215332">
    <property type="component" value="Chromosome 1"/>
</dbReference>
<dbReference type="InterPro" id="IPR036412">
    <property type="entry name" value="HAD-like_sf"/>
</dbReference>
<dbReference type="InterPro" id="IPR023214">
    <property type="entry name" value="HAD_sf"/>
</dbReference>
<dbReference type="InterPro" id="IPR006357">
    <property type="entry name" value="HAD-SF_hydro_IIA"/>
</dbReference>
<dbReference type="PANTHER" id="PTHR19288">
    <property type="entry name" value="4-NITROPHENYLPHOSPHATASE-RELATED"/>
    <property type="match status" value="1"/>
</dbReference>
<dbReference type="KEGG" id="cgrn:4412665_01518"/>
<gene>
    <name evidence="1" type="primary">nagD_2</name>
    <name evidence="1" type="ORF">SAMEA4412665_01518</name>
</gene>
<protein>
    <submittedName>
        <fullName evidence="1">UMP phosphatase</fullName>
    </submittedName>
</protein>